<keyword evidence="2" id="KW-0808">Transferase</keyword>
<evidence type="ECO:0000259" key="6">
    <source>
        <dbReference type="PROSITE" id="PS50011"/>
    </source>
</evidence>
<protein>
    <recommendedName>
        <fullName evidence="6">Protein kinase domain-containing protein</fullName>
    </recommendedName>
</protein>
<dbReference type="EMBL" id="MTKT01002011">
    <property type="protein sequence ID" value="OWM82213.1"/>
    <property type="molecule type" value="Genomic_DNA"/>
</dbReference>
<evidence type="ECO:0000256" key="3">
    <source>
        <dbReference type="ARBA" id="ARBA00023136"/>
    </source>
</evidence>
<comment type="subcellular location">
    <subcellularLocation>
        <location evidence="1">Cell membrane</location>
        <topology evidence="1">Lipid-anchor</topology>
    </subcellularLocation>
</comment>
<keyword evidence="2" id="KW-0723">Serine/threonine-protein kinase</keyword>
<feature type="domain" description="Protein kinase" evidence="6">
    <location>
        <begin position="1"/>
        <end position="78"/>
    </location>
</feature>
<dbReference type="GO" id="GO:0005886">
    <property type="term" value="C:plasma membrane"/>
    <property type="evidence" value="ECO:0007669"/>
    <property type="project" value="UniProtKB-SubCell"/>
</dbReference>
<accession>A0A218XB95</accession>
<evidence type="ECO:0000256" key="5">
    <source>
        <dbReference type="SAM" id="MobiDB-lite"/>
    </source>
</evidence>
<evidence type="ECO:0000313" key="8">
    <source>
        <dbReference type="Proteomes" id="UP000197138"/>
    </source>
</evidence>
<name>A0A218XB95_PUNGR</name>
<dbReference type="AlphaFoldDB" id="A0A218XB95"/>
<dbReference type="PROSITE" id="PS50011">
    <property type="entry name" value="PROTEIN_KINASE_DOM"/>
    <property type="match status" value="1"/>
</dbReference>
<dbReference type="Gene3D" id="1.10.510.10">
    <property type="entry name" value="Transferase(Phosphotransferase) domain 1"/>
    <property type="match status" value="1"/>
</dbReference>
<evidence type="ECO:0000256" key="4">
    <source>
        <dbReference type="ARBA" id="ARBA00023288"/>
    </source>
</evidence>
<reference evidence="8" key="1">
    <citation type="journal article" date="2017" name="Plant J.">
        <title>The pomegranate (Punica granatum L.) genome and the genomics of punicalagin biosynthesis.</title>
        <authorList>
            <person name="Qin G."/>
            <person name="Xu C."/>
            <person name="Ming R."/>
            <person name="Tang H."/>
            <person name="Guyot R."/>
            <person name="Kramer E.M."/>
            <person name="Hu Y."/>
            <person name="Yi X."/>
            <person name="Qi Y."/>
            <person name="Xu X."/>
            <person name="Gao Z."/>
            <person name="Pan H."/>
            <person name="Jian J."/>
            <person name="Tian Y."/>
            <person name="Yue Z."/>
            <person name="Xu Y."/>
        </authorList>
    </citation>
    <scope>NUCLEOTIDE SEQUENCE [LARGE SCALE GENOMIC DNA]</scope>
    <source>
        <strain evidence="8">cv. Dabenzi</strain>
    </source>
</reference>
<sequence length="78" mass="8927">MISLAVHQNLLQVVWILNVALGTARELLYLHKLCDPKIIYRNFKAANVLLDDYYPSKRGGKDFALGPRSSNQIWQSIQ</sequence>
<dbReference type="GO" id="GO:0005524">
    <property type="term" value="F:ATP binding"/>
    <property type="evidence" value="ECO:0007669"/>
    <property type="project" value="InterPro"/>
</dbReference>
<evidence type="ECO:0000256" key="1">
    <source>
        <dbReference type="ARBA" id="ARBA00004193"/>
    </source>
</evidence>
<dbReference type="PANTHER" id="PTHR47985">
    <property type="entry name" value="OS07G0668900 PROTEIN"/>
    <property type="match status" value="1"/>
</dbReference>
<dbReference type="InterPro" id="IPR011009">
    <property type="entry name" value="Kinase-like_dom_sf"/>
</dbReference>
<keyword evidence="2" id="KW-0418">Kinase</keyword>
<evidence type="ECO:0000313" key="7">
    <source>
        <dbReference type="EMBL" id="OWM82213.1"/>
    </source>
</evidence>
<feature type="region of interest" description="Disordered" evidence="5">
    <location>
        <begin position="59"/>
        <end position="78"/>
    </location>
</feature>
<feature type="compositionally biased region" description="Polar residues" evidence="5">
    <location>
        <begin position="68"/>
        <end position="78"/>
    </location>
</feature>
<keyword evidence="3" id="KW-0472">Membrane</keyword>
<dbReference type="Proteomes" id="UP000197138">
    <property type="component" value="Unassembled WGS sequence"/>
</dbReference>
<dbReference type="GO" id="GO:0004674">
    <property type="term" value="F:protein serine/threonine kinase activity"/>
    <property type="evidence" value="ECO:0007669"/>
    <property type="project" value="UniProtKB-KW"/>
</dbReference>
<evidence type="ECO:0000256" key="2">
    <source>
        <dbReference type="ARBA" id="ARBA00022527"/>
    </source>
</evidence>
<gene>
    <name evidence="7" type="ORF">CDL15_Pgr001787</name>
</gene>
<comment type="caution">
    <text evidence="7">The sequence shown here is derived from an EMBL/GenBank/DDBJ whole genome shotgun (WGS) entry which is preliminary data.</text>
</comment>
<dbReference type="SUPFAM" id="SSF56112">
    <property type="entry name" value="Protein kinase-like (PK-like)"/>
    <property type="match status" value="1"/>
</dbReference>
<proteinExistence type="predicted"/>
<dbReference type="InterPro" id="IPR000719">
    <property type="entry name" value="Prot_kinase_dom"/>
</dbReference>
<keyword evidence="4" id="KW-0449">Lipoprotein</keyword>
<organism evidence="7 8">
    <name type="scientific">Punica granatum</name>
    <name type="common">Pomegranate</name>
    <dbReference type="NCBI Taxonomy" id="22663"/>
    <lineage>
        <taxon>Eukaryota</taxon>
        <taxon>Viridiplantae</taxon>
        <taxon>Streptophyta</taxon>
        <taxon>Embryophyta</taxon>
        <taxon>Tracheophyta</taxon>
        <taxon>Spermatophyta</taxon>
        <taxon>Magnoliopsida</taxon>
        <taxon>eudicotyledons</taxon>
        <taxon>Gunneridae</taxon>
        <taxon>Pentapetalae</taxon>
        <taxon>rosids</taxon>
        <taxon>malvids</taxon>
        <taxon>Myrtales</taxon>
        <taxon>Lythraceae</taxon>
        <taxon>Punica</taxon>
    </lineage>
</organism>